<comment type="caution">
    <text evidence="1">The sequence shown here is derived from an EMBL/GenBank/DDBJ whole genome shotgun (WGS) entry which is preliminary data.</text>
</comment>
<protein>
    <submittedName>
        <fullName evidence="1">Uncharacterized protein</fullName>
    </submittedName>
</protein>
<gene>
    <name evidence="1" type="ORF">CKAH01_12254</name>
</gene>
<proteinExistence type="predicted"/>
<keyword evidence="2" id="KW-1185">Reference proteome</keyword>
<dbReference type="AlphaFoldDB" id="A0AAE0DD21"/>
<accession>A0AAE0DD21</accession>
<evidence type="ECO:0000313" key="1">
    <source>
        <dbReference type="EMBL" id="KAK2777129.1"/>
    </source>
</evidence>
<evidence type="ECO:0000313" key="2">
    <source>
        <dbReference type="Proteomes" id="UP001281614"/>
    </source>
</evidence>
<dbReference type="EMBL" id="VYYT01000022">
    <property type="protein sequence ID" value="KAK2777129.1"/>
    <property type="molecule type" value="Genomic_DNA"/>
</dbReference>
<name>A0AAE0DD21_COLKA</name>
<organism evidence="1 2">
    <name type="scientific">Colletotrichum kahawae</name>
    <name type="common">Coffee berry disease fungus</name>
    <dbReference type="NCBI Taxonomy" id="34407"/>
    <lineage>
        <taxon>Eukaryota</taxon>
        <taxon>Fungi</taxon>
        <taxon>Dikarya</taxon>
        <taxon>Ascomycota</taxon>
        <taxon>Pezizomycotina</taxon>
        <taxon>Sordariomycetes</taxon>
        <taxon>Hypocreomycetidae</taxon>
        <taxon>Glomerellales</taxon>
        <taxon>Glomerellaceae</taxon>
        <taxon>Colletotrichum</taxon>
        <taxon>Colletotrichum gloeosporioides species complex</taxon>
    </lineage>
</organism>
<dbReference type="Proteomes" id="UP001281614">
    <property type="component" value="Unassembled WGS sequence"/>
</dbReference>
<sequence length="155" mass="17890">MHSCTAKMSGRDLRQITHQQIILATNKVPRDRQNGFSLQAIFILLHLLKVVMRLAEVFMDDDFQKAAGNEDVEALGSTLRPNYVLVAEKWTQDRKLLRYSTYLRCRKSLIVNRQVHLRISVFVHDLHTLVQESTCQGNEGEWGHASDRAEWTDTV</sequence>
<reference evidence="1" key="1">
    <citation type="submission" date="2023-02" db="EMBL/GenBank/DDBJ databases">
        <title>Colletotrichum kahawae CIFC_Que2 genome sequencing and assembly.</title>
        <authorList>
            <person name="Baroncelli R."/>
        </authorList>
    </citation>
    <scope>NUCLEOTIDE SEQUENCE</scope>
    <source>
        <strain evidence="1">CIFC_Que2</strain>
    </source>
</reference>